<keyword evidence="5" id="KW-0547">Nucleotide-binding</keyword>
<reference evidence="8 9" key="1">
    <citation type="submission" date="2018-10" db="EMBL/GenBank/DDBJ databases">
        <title>Genomic Encyclopedia of Archaeal and Bacterial Type Strains, Phase II (KMG-II): from individual species to whole genera.</title>
        <authorList>
            <person name="Goeker M."/>
        </authorList>
    </citation>
    <scope>NUCLEOTIDE SEQUENCE [LARGE SCALE GENOMIC DNA]</scope>
    <source>
        <strain evidence="8 9">DSM 19839</strain>
    </source>
</reference>
<name>A0A495P6Y5_9FLAO</name>
<accession>A0A495P6Y5</accession>
<dbReference type="InterPro" id="IPR046346">
    <property type="entry name" value="Aminoacid_DH-like_N_sf"/>
</dbReference>
<dbReference type="InterPro" id="IPR016211">
    <property type="entry name" value="Glu/Phe/Leu/Val/Trp_DH_bac/arc"/>
</dbReference>
<dbReference type="AlphaFoldDB" id="A0A495P6Y5"/>
<dbReference type="SMART" id="SM00839">
    <property type="entry name" value="ELFV_dehydrog"/>
    <property type="match status" value="1"/>
</dbReference>
<evidence type="ECO:0000256" key="2">
    <source>
        <dbReference type="ARBA" id="ARBA00023002"/>
    </source>
</evidence>
<dbReference type="OrthoDB" id="9803297at2"/>
<dbReference type="Gene3D" id="3.40.50.720">
    <property type="entry name" value="NAD(P)-binding Rossmann-like Domain"/>
    <property type="match status" value="1"/>
</dbReference>
<gene>
    <name evidence="8" type="ORF">BC962_2854</name>
</gene>
<dbReference type="InterPro" id="IPR006096">
    <property type="entry name" value="Glu/Leu/Phe/Val/Trp_DH_C"/>
</dbReference>
<comment type="similarity">
    <text evidence="1 6">Belongs to the Glu/Leu/Phe/Val dehydrogenases family.</text>
</comment>
<dbReference type="FunFam" id="3.40.50.10860:FF:000010">
    <property type="entry name" value="Leucine dehydrogenase"/>
    <property type="match status" value="1"/>
</dbReference>
<sequence>MQVDVLAAEDLKKTAPVFGQLSFDNHEQVVFCNDKDTGLKAIIGIHNTVLGPALGGTRMWNYNSEWDALNDALRLSRGMTFKSAITGLNLGGGKAVIIGDAKTQKTPELMRKFGEFVHSLSGKYITAEDVGMDTEDMDIVREVTPYVTGISESKGGAGNPSPITAYGVFMGMKAAAKYKFGSDDLDGKKVLVQGIGHVGEALVEHLTNEGAIVYISDINPTRLEEVSAKYGVTIYTEDPYDAEVDIYAPCALGATINNETIHRIKAKVVAGAANNQLQNENTHGLLLQERGIVYAPDFLINAGGIINVYAELEGYGKQEIIRKTENIYNTTLEILKTAEAQSITTHHAALKIAQQRIDDRKRENLK</sequence>
<feature type="active site" description="Proton donor/acceptor" evidence="4">
    <location>
        <position position="94"/>
    </location>
</feature>
<evidence type="ECO:0000256" key="6">
    <source>
        <dbReference type="RuleBase" id="RU004417"/>
    </source>
</evidence>
<dbReference type="GO" id="GO:0000166">
    <property type="term" value="F:nucleotide binding"/>
    <property type="evidence" value="ECO:0007669"/>
    <property type="project" value="UniProtKB-KW"/>
</dbReference>
<dbReference type="PIRSF" id="PIRSF000188">
    <property type="entry name" value="Phe_leu_dh"/>
    <property type="match status" value="1"/>
</dbReference>
<dbReference type="EMBL" id="RBLG01000004">
    <property type="protein sequence ID" value="RKS45178.1"/>
    <property type="molecule type" value="Genomic_DNA"/>
</dbReference>
<evidence type="ECO:0000313" key="8">
    <source>
        <dbReference type="EMBL" id="RKS45178.1"/>
    </source>
</evidence>
<keyword evidence="3 5" id="KW-0520">NAD</keyword>
<dbReference type="PANTHER" id="PTHR42722">
    <property type="entry name" value="LEUCINE DEHYDROGENASE"/>
    <property type="match status" value="1"/>
</dbReference>
<dbReference type="Proteomes" id="UP000276282">
    <property type="component" value="Unassembled WGS sequence"/>
</dbReference>
<dbReference type="PANTHER" id="PTHR42722:SF1">
    <property type="entry name" value="VALINE DEHYDROGENASE"/>
    <property type="match status" value="1"/>
</dbReference>
<feature type="domain" description="Glutamate/phenylalanine/leucine/valine/L-tryptophan dehydrogenase C-terminal" evidence="7">
    <location>
        <begin position="158"/>
        <end position="365"/>
    </location>
</feature>
<evidence type="ECO:0000256" key="3">
    <source>
        <dbReference type="ARBA" id="ARBA00023027"/>
    </source>
</evidence>
<dbReference type="SUPFAM" id="SSF53223">
    <property type="entry name" value="Aminoacid dehydrogenase-like, N-terminal domain"/>
    <property type="match status" value="1"/>
</dbReference>
<dbReference type="SUPFAM" id="SSF51735">
    <property type="entry name" value="NAD(P)-binding Rossmann-fold domains"/>
    <property type="match status" value="1"/>
</dbReference>
<keyword evidence="9" id="KW-1185">Reference proteome</keyword>
<dbReference type="GO" id="GO:0006520">
    <property type="term" value="P:amino acid metabolic process"/>
    <property type="evidence" value="ECO:0007669"/>
    <property type="project" value="InterPro"/>
</dbReference>
<feature type="binding site" evidence="5">
    <location>
        <begin position="194"/>
        <end position="199"/>
    </location>
    <ligand>
        <name>NAD(+)</name>
        <dbReference type="ChEBI" id="CHEBI:57540"/>
    </ligand>
</feature>
<evidence type="ECO:0000259" key="7">
    <source>
        <dbReference type="SMART" id="SM00839"/>
    </source>
</evidence>
<dbReference type="Gene3D" id="3.40.50.10860">
    <property type="entry name" value="Leucine Dehydrogenase, chain A, domain 1"/>
    <property type="match status" value="1"/>
</dbReference>
<dbReference type="Pfam" id="PF02812">
    <property type="entry name" value="ELFV_dehydrog_N"/>
    <property type="match status" value="1"/>
</dbReference>
<dbReference type="InterPro" id="IPR006097">
    <property type="entry name" value="Glu/Leu/Phe/Val/Trp_DH_dimer"/>
</dbReference>
<dbReference type="InterPro" id="IPR036291">
    <property type="entry name" value="NAD(P)-bd_dom_sf"/>
</dbReference>
<dbReference type="CDD" id="cd01075">
    <property type="entry name" value="NAD_bind_Leu_Phe_Val_DH"/>
    <property type="match status" value="1"/>
</dbReference>
<evidence type="ECO:0000256" key="5">
    <source>
        <dbReference type="PIRSR" id="PIRSR000188-2"/>
    </source>
</evidence>
<dbReference type="InterPro" id="IPR006095">
    <property type="entry name" value="Glu/Leu/Phe/Val/Trp_DH"/>
</dbReference>
<proteinExistence type="inferred from homology"/>
<dbReference type="PRINTS" id="PR00082">
    <property type="entry name" value="GLFDHDRGNASE"/>
</dbReference>
<evidence type="ECO:0000313" key="9">
    <source>
        <dbReference type="Proteomes" id="UP000276282"/>
    </source>
</evidence>
<evidence type="ECO:0000256" key="1">
    <source>
        <dbReference type="ARBA" id="ARBA00006382"/>
    </source>
</evidence>
<dbReference type="GO" id="GO:0016639">
    <property type="term" value="F:oxidoreductase activity, acting on the CH-NH2 group of donors, NAD or NADP as acceptor"/>
    <property type="evidence" value="ECO:0007669"/>
    <property type="project" value="InterPro"/>
</dbReference>
<comment type="caution">
    <text evidence="8">The sequence shown here is derived from an EMBL/GenBank/DDBJ whole genome shotgun (WGS) entry which is preliminary data.</text>
</comment>
<protein>
    <submittedName>
        <fullName evidence="8">Leucine dehydrogenase</fullName>
    </submittedName>
</protein>
<keyword evidence="2 6" id="KW-0560">Oxidoreductase</keyword>
<evidence type="ECO:0000256" key="4">
    <source>
        <dbReference type="PIRSR" id="PIRSR000188-1"/>
    </source>
</evidence>
<dbReference type="RefSeq" id="WP_121346636.1">
    <property type="nucleotide sequence ID" value="NZ_RBLG01000004.1"/>
</dbReference>
<dbReference type="Pfam" id="PF00208">
    <property type="entry name" value="ELFV_dehydrog"/>
    <property type="match status" value="2"/>
</dbReference>
<organism evidence="8 9">
    <name type="scientific">Gillisia mitskevichiae</name>
    <dbReference type="NCBI Taxonomy" id="270921"/>
    <lineage>
        <taxon>Bacteria</taxon>
        <taxon>Pseudomonadati</taxon>
        <taxon>Bacteroidota</taxon>
        <taxon>Flavobacteriia</taxon>
        <taxon>Flavobacteriales</taxon>
        <taxon>Flavobacteriaceae</taxon>
        <taxon>Gillisia</taxon>
    </lineage>
</organism>